<protein>
    <submittedName>
        <fullName evidence="6">Agmatinase</fullName>
    </submittedName>
</protein>
<comment type="similarity">
    <text evidence="1">Belongs to the arginase family. Agmatinase subfamily.</text>
</comment>
<evidence type="ECO:0000313" key="6">
    <source>
        <dbReference type="EMBL" id="TCN43458.1"/>
    </source>
</evidence>
<dbReference type="CDD" id="cd11592">
    <property type="entry name" value="Agmatinase_PAH"/>
    <property type="match status" value="1"/>
</dbReference>
<evidence type="ECO:0000256" key="1">
    <source>
        <dbReference type="ARBA" id="ARBA00009227"/>
    </source>
</evidence>
<evidence type="ECO:0000256" key="4">
    <source>
        <dbReference type="RuleBase" id="RU003684"/>
    </source>
</evidence>
<dbReference type="PANTHER" id="PTHR11358">
    <property type="entry name" value="ARGINASE/AGMATINASE"/>
    <property type="match status" value="1"/>
</dbReference>
<dbReference type="GO" id="GO:0008783">
    <property type="term" value="F:agmatinase activity"/>
    <property type="evidence" value="ECO:0007669"/>
    <property type="project" value="TreeGrafter"/>
</dbReference>
<gene>
    <name evidence="6" type="ORF">EV665_11054</name>
</gene>
<dbReference type="NCBIfam" id="TIGR01230">
    <property type="entry name" value="agmatinase"/>
    <property type="match status" value="1"/>
</dbReference>
<dbReference type="PRINTS" id="PR00116">
    <property type="entry name" value="ARGINASE"/>
</dbReference>
<evidence type="ECO:0000256" key="3">
    <source>
        <dbReference type="ARBA" id="ARBA00022801"/>
    </source>
</evidence>
<name>A0A4R2CQ92_SHIGR</name>
<dbReference type="GO" id="GO:0033389">
    <property type="term" value="P:putrescine biosynthetic process from arginine, via agmatine"/>
    <property type="evidence" value="ECO:0007669"/>
    <property type="project" value="TreeGrafter"/>
</dbReference>
<dbReference type="PROSITE" id="PS01053">
    <property type="entry name" value="ARGINASE_1"/>
    <property type="match status" value="1"/>
</dbReference>
<feature type="compositionally biased region" description="Basic and acidic residues" evidence="5">
    <location>
        <begin position="11"/>
        <end position="21"/>
    </location>
</feature>
<dbReference type="PROSITE" id="PS51409">
    <property type="entry name" value="ARGINASE_2"/>
    <property type="match status" value="1"/>
</dbReference>
<dbReference type="PANTHER" id="PTHR11358:SF26">
    <property type="entry name" value="GUANIDINO ACID HYDROLASE, MITOCHONDRIAL"/>
    <property type="match status" value="1"/>
</dbReference>
<reference evidence="6 7" key="1">
    <citation type="submission" date="2019-03" db="EMBL/GenBank/DDBJ databases">
        <title>Genomic Encyclopedia of Type Strains, Phase IV (KMG-IV): sequencing the most valuable type-strain genomes for metagenomic binning, comparative biology and taxonomic classification.</title>
        <authorList>
            <person name="Goeker M."/>
        </authorList>
    </citation>
    <scope>NUCLEOTIDE SEQUENCE [LARGE SCALE GENOMIC DNA]</scope>
    <source>
        <strain evidence="6 7">DSM 18401</strain>
    </source>
</reference>
<evidence type="ECO:0000313" key="7">
    <source>
        <dbReference type="Proteomes" id="UP000295351"/>
    </source>
</evidence>
<evidence type="ECO:0000256" key="2">
    <source>
        <dbReference type="ARBA" id="ARBA00022723"/>
    </source>
</evidence>
<dbReference type="InterPro" id="IPR023696">
    <property type="entry name" value="Ureohydrolase_dom_sf"/>
</dbReference>
<dbReference type="SUPFAM" id="SSF52768">
    <property type="entry name" value="Arginase/deacetylase"/>
    <property type="match status" value="1"/>
</dbReference>
<keyword evidence="2" id="KW-0479">Metal-binding</keyword>
<feature type="region of interest" description="Disordered" evidence="5">
    <location>
        <begin position="93"/>
        <end position="117"/>
    </location>
</feature>
<proteinExistence type="inferred from homology"/>
<organism evidence="6 7">
    <name type="scientific">Shinella granuli</name>
    <dbReference type="NCBI Taxonomy" id="323621"/>
    <lineage>
        <taxon>Bacteria</taxon>
        <taxon>Pseudomonadati</taxon>
        <taxon>Pseudomonadota</taxon>
        <taxon>Alphaproteobacteria</taxon>
        <taxon>Hyphomicrobiales</taxon>
        <taxon>Rhizobiaceae</taxon>
        <taxon>Shinella</taxon>
    </lineage>
</organism>
<dbReference type="InterPro" id="IPR020855">
    <property type="entry name" value="Ureohydrolase_Mn_BS"/>
</dbReference>
<feature type="region of interest" description="Disordered" evidence="5">
    <location>
        <begin position="1"/>
        <end position="34"/>
    </location>
</feature>
<comment type="caution">
    <text evidence="6">The sequence shown here is derived from an EMBL/GenBank/DDBJ whole genome shotgun (WGS) entry which is preliminary data.</text>
</comment>
<accession>A0A4R2CQ92</accession>
<dbReference type="AlphaFoldDB" id="A0A4R2CQ92"/>
<keyword evidence="3 4" id="KW-0378">Hydrolase</keyword>
<dbReference type="EMBL" id="SLVX01000010">
    <property type="protein sequence ID" value="TCN43458.1"/>
    <property type="molecule type" value="Genomic_DNA"/>
</dbReference>
<dbReference type="InterPro" id="IPR006035">
    <property type="entry name" value="Ureohydrolase"/>
</dbReference>
<dbReference type="Pfam" id="PF00491">
    <property type="entry name" value="Arginase"/>
    <property type="match status" value="1"/>
</dbReference>
<evidence type="ECO:0000256" key="5">
    <source>
        <dbReference type="SAM" id="MobiDB-lite"/>
    </source>
</evidence>
<keyword evidence="7" id="KW-1185">Reference proteome</keyword>
<dbReference type="Gene3D" id="3.40.800.10">
    <property type="entry name" value="Ureohydrolase domain"/>
    <property type="match status" value="1"/>
</dbReference>
<dbReference type="Proteomes" id="UP000295351">
    <property type="component" value="Unassembled WGS sequence"/>
</dbReference>
<sequence>MQEMGNLPGMTREETGPEKSEGSPAGSRGRPIGMLRRESNGETAMQNSFHQPVDAAKVPRFAGHATFMRLPAVESAEGLDIALVGIPWDGGTTNRAGARHGPREVRSASSLMRSTHHASKTEPFRIANIADVGDLPINPIDLMDALKLIEAGMRSVVEAGALPLAVGGDHLTTLPVLRAVAASRPVGLIQFDAHSDTNDTYFGDNPYTHGTPFRRAIEENLIDPHRTVQIGIRGSIYAPDEHDWALKQGIRIIYMEEFIERGVAAVMAEVHRIVGDAPTYVTFDIDAIDPSMAPGTGTPELGGFSTREAQHLVRLLEGVDIVGADVVEVSPPFDLAGMTSLAGATIMFELLCIMARLAACRRNGMPATSR</sequence>
<dbReference type="InterPro" id="IPR005925">
    <property type="entry name" value="Agmatinase-rel"/>
</dbReference>
<dbReference type="GO" id="GO:0046872">
    <property type="term" value="F:metal ion binding"/>
    <property type="evidence" value="ECO:0007669"/>
    <property type="project" value="UniProtKB-KW"/>
</dbReference>